<accession>A0A3M7QTW4</accession>
<dbReference type="AlphaFoldDB" id="A0A3M7QTW4"/>
<organism evidence="1 2">
    <name type="scientific">Brachionus plicatilis</name>
    <name type="common">Marine rotifer</name>
    <name type="synonym">Brachionus muelleri</name>
    <dbReference type="NCBI Taxonomy" id="10195"/>
    <lineage>
        <taxon>Eukaryota</taxon>
        <taxon>Metazoa</taxon>
        <taxon>Spiralia</taxon>
        <taxon>Gnathifera</taxon>
        <taxon>Rotifera</taxon>
        <taxon>Eurotatoria</taxon>
        <taxon>Monogononta</taxon>
        <taxon>Pseudotrocha</taxon>
        <taxon>Ploima</taxon>
        <taxon>Brachionidae</taxon>
        <taxon>Brachionus</taxon>
    </lineage>
</organism>
<evidence type="ECO:0000313" key="2">
    <source>
        <dbReference type="Proteomes" id="UP000276133"/>
    </source>
</evidence>
<protein>
    <submittedName>
        <fullName evidence="1">Uncharacterized protein</fullName>
    </submittedName>
</protein>
<dbReference type="EMBL" id="REGN01005162">
    <property type="protein sequence ID" value="RNA14554.1"/>
    <property type="molecule type" value="Genomic_DNA"/>
</dbReference>
<proteinExistence type="predicted"/>
<sequence length="65" mass="7349">MQGQYYKRIRKKSKCQIGTDFLSDALKVNVYESVNQDTHLDKTLENLKFGVKIISVGIRCGPSGE</sequence>
<evidence type="ECO:0000313" key="1">
    <source>
        <dbReference type="EMBL" id="RNA14554.1"/>
    </source>
</evidence>
<gene>
    <name evidence="1" type="ORF">BpHYR1_003745</name>
</gene>
<dbReference type="Proteomes" id="UP000276133">
    <property type="component" value="Unassembled WGS sequence"/>
</dbReference>
<comment type="caution">
    <text evidence="1">The sequence shown here is derived from an EMBL/GenBank/DDBJ whole genome shotgun (WGS) entry which is preliminary data.</text>
</comment>
<keyword evidence="2" id="KW-1185">Reference proteome</keyword>
<reference evidence="1 2" key="1">
    <citation type="journal article" date="2018" name="Sci. Rep.">
        <title>Genomic signatures of local adaptation to the degree of environmental predictability in rotifers.</title>
        <authorList>
            <person name="Franch-Gras L."/>
            <person name="Hahn C."/>
            <person name="Garcia-Roger E.M."/>
            <person name="Carmona M.J."/>
            <person name="Serra M."/>
            <person name="Gomez A."/>
        </authorList>
    </citation>
    <scope>NUCLEOTIDE SEQUENCE [LARGE SCALE GENOMIC DNA]</scope>
    <source>
        <strain evidence="1">HYR1</strain>
    </source>
</reference>
<name>A0A3M7QTW4_BRAPC</name>